<dbReference type="PANTHER" id="PTHR11161:SF14">
    <property type="entry name" value="NOSE RESISTANT-TO-FLUOXETINE PROTEIN N-TERMINAL DOMAIN-CONTAINING PROTEIN"/>
    <property type="match status" value="1"/>
</dbReference>
<feature type="transmembrane region" description="Helical" evidence="1">
    <location>
        <begin position="567"/>
        <end position="591"/>
    </location>
</feature>
<dbReference type="GO" id="GO:0016747">
    <property type="term" value="F:acyltransferase activity, transferring groups other than amino-acyl groups"/>
    <property type="evidence" value="ECO:0007669"/>
    <property type="project" value="InterPro"/>
</dbReference>
<keyword evidence="1" id="KW-0812">Transmembrane</keyword>
<feature type="transmembrane region" description="Helical" evidence="1">
    <location>
        <begin position="535"/>
        <end position="555"/>
    </location>
</feature>
<feature type="transmembrane region" description="Helical" evidence="1">
    <location>
        <begin position="290"/>
        <end position="312"/>
    </location>
</feature>
<proteinExistence type="predicted"/>
<feature type="transmembrane region" description="Helical" evidence="1">
    <location>
        <begin position="457"/>
        <end position="478"/>
    </location>
</feature>
<dbReference type="InterPro" id="IPR052728">
    <property type="entry name" value="O2_lipid_transport_reg"/>
</dbReference>
<dbReference type="WBParaSite" id="PTRK_0001256500.1">
    <property type="protein sequence ID" value="PTRK_0001256500.1"/>
    <property type="gene ID" value="PTRK_0001256500"/>
</dbReference>
<dbReference type="InterPro" id="IPR006621">
    <property type="entry name" value="Nose-resist-to-fluoxetine_N"/>
</dbReference>
<protein>
    <submittedName>
        <fullName evidence="4">NRF domain-containing protein</fullName>
    </submittedName>
</protein>
<evidence type="ECO:0000313" key="3">
    <source>
        <dbReference type="Proteomes" id="UP000038045"/>
    </source>
</evidence>
<dbReference type="InterPro" id="IPR002656">
    <property type="entry name" value="Acyl_transf_3_dom"/>
</dbReference>
<dbReference type="Proteomes" id="UP000038045">
    <property type="component" value="Unplaced"/>
</dbReference>
<keyword evidence="1" id="KW-0472">Membrane</keyword>
<keyword evidence="1" id="KW-1133">Transmembrane helix</keyword>
<feature type="transmembrane region" description="Helical" evidence="1">
    <location>
        <begin position="430"/>
        <end position="450"/>
    </location>
</feature>
<evidence type="ECO:0000259" key="2">
    <source>
        <dbReference type="SMART" id="SM00703"/>
    </source>
</evidence>
<feature type="transmembrane region" description="Helical" evidence="1">
    <location>
        <begin position="332"/>
        <end position="352"/>
    </location>
</feature>
<organism evidence="3 4">
    <name type="scientific">Parastrongyloides trichosuri</name>
    <name type="common">Possum-specific nematode worm</name>
    <dbReference type="NCBI Taxonomy" id="131310"/>
    <lineage>
        <taxon>Eukaryota</taxon>
        <taxon>Metazoa</taxon>
        <taxon>Ecdysozoa</taxon>
        <taxon>Nematoda</taxon>
        <taxon>Chromadorea</taxon>
        <taxon>Rhabditida</taxon>
        <taxon>Tylenchina</taxon>
        <taxon>Panagrolaimomorpha</taxon>
        <taxon>Strongyloidoidea</taxon>
        <taxon>Strongyloididae</taxon>
        <taxon>Parastrongyloides</taxon>
    </lineage>
</organism>
<sequence>MKIFYFFILFNILWIKYIFGCILCHKHTPKPPVPLDEFRLPSIEFLLYAKDQIIEYCEDTSSFNLTLTCDNQAKKLFCAVKDLWNYIKKECPGNENELECSKCHIEKAKTYIKSSWIITWFDSIGKMPSGISDGNYHWLGDYEQCALLSEVNDFKSRYCMVNFELKADIKQSVEQCEVSTKFDAANVKLGICTPAECSPEEFKSILMTLAPMPIEINCEPPAELSSKAFIFLFISCGWIIFVLTISIFEQSKIDELINIKFLTNAISIKKNFRRCFSTKRPNEKMHALDGIQFISVLLLIIGNVFNIMAPYMENVAFLYTFNKRISAQPIINYLYHVDGLLVLSALSTALRLHVHVNSIKNTCQLILDRAIRVFPMYAFILFFTTFIFARLGNGPMWSHSVMADRCEKEFWKELLFINNFFGYQETCLDGSYLIANAAQLFLCLMILLYLNKNFPKVTLYTALTLVVGSITYTFFVTIKDKTPPALIPTHPFLGSIATEDYINKLLVQPYSHVASYFIGFLFALFVVNESFPKTIYVLSYIGVLIVGIFVIYTPYPFIVSNANSWNIIYSLYATFASPLWSIMLLVLIYLLDNQTNFIGVFLSWRIFHPLSKLSYVIFMVSEPVALYFFSSLHRPFHATTMAYVCVTMGIIGVSVVVAALVDVFVSRPIRNLFKFSDRTKYLTESGSQINHGKNYDFGVEMSIYRKSRTPSYLQKKKNINLFGVGKKEGAKHEKGCPDYESDVDDISIIEHEK</sequence>
<evidence type="ECO:0000313" key="4">
    <source>
        <dbReference type="WBParaSite" id="PTRK_0001256500.1"/>
    </source>
</evidence>
<keyword evidence="3" id="KW-1185">Reference proteome</keyword>
<dbReference type="AlphaFoldDB" id="A0A0N4ZVG1"/>
<feature type="domain" description="Nose resistant-to-fluoxetine protein N-terminal" evidence="2">
    <location>
        <begin position="100"/>
        <end position="230"/>
    </location>
</feature>
<dbReference type="PANTHER" id="PTHR11161">
    <property type="entry name" value="O-ACYLTRANSFERASE"/>
    <property type="match status" value="1"/>
</dbReference>
<accession>A0A0N4ZVG1</accession>
<reference evidence="4" key="1">
    <citation type="submission" date="2017-02" db="UniProtKB">
        <authorList>
            <consortium name="WormBaseParasite"/>
        </authorList>
    </citation>
    <scope>IDENTIFICATION</scope>
</reference>
<feature type="transmembrane region" description="Helical" evidence="1">
    <location>
        <begin position="373"/>
        <end position="392"/>
    </location>
</feature>
<feature type="transmembrane region" description="Helical" evidence="1">
    <location>
        <begin position="510"/>
        <end position="528"/>
    </location>
</feature>
<feature type="transmembrane region" description="Helical" evidence="1">
    <location>
        <begin position="228"/>
        <end position="248"/>
    </location>
</feature>
<dbReference type="Pfam" id="PF01757">
    <property type="entry name" value="Acyl_transf_3"/>
    <property type="match status" value="1"/>
</dbReference>
<dbReference type="SMART" id="SM00703">
    <property type="entry name" value="NRF"/>
    <property type="match status" value="1"/>
</dbReference>
<dbReference type="Pfam" id="PF20146">
    <property type="entry name" value="NRF"/>
    <property type="match status" value="1"/>
</dbReference>
<name>A0A0N4ZVG1_PARTI</name>
<evidence type="ECO:0000256" key="1">
    <source>
        <dbReference type="SAM" id="Phobius"/>
    </source>
</evidence>
<feature type="transmembrane region" description="Helical" evidence="1">
    <location>
        <begin position="641"/>
        <end position="665"/>
    </location>
</feature>